<evidence type="ECO:0000313" key="4">
    <source>
        <dbReference type="WBParaSite" id="DME_0000670901-mRNA-1"/>
    </source>
</evidence>
<dbReference type="Proteomes" id="UP000038040">
    <property type="component" value="Unplaced"/>
</dbReference>
<dbReference type="AlphaFoldDB" id="A0A0N4UGS4"/>
<evidence type="ECO:0000313" key="2">
    <source>
        <dbReference type="Proteomes" id="UP000038040"/>
    </source>
</evidence>
<dbReference type="EMBL" id="UYYG01001189">
    <property type="protein sequence ID" value="VDN59762.1"/>
    <property type="molecule type" value="Genomic_DNA"/>
</dbReference>
<reference evidence="4" key="1">
    <citation type="submission" date="2017-02" db="UniProtKB">
        <authorList>
            <consortium name="WormBaseParasite"/>
        </authorList>
    </citation>
    <scope>IDENTIFICATION</scope>
</reference>
<sequence>MPTNEWLKKRFGKVSSEPIQTRVRICDCAGIWEHQCGVSTCNCTDQQKHNTANLQPSFSLIQSPPTQMISPFRSQARTHIDCQNILIVSGINIMNL</sequence>
<dbReference type="WBParaSite" id="DME_0000670901-mRNA-1">
    <property type="protein sequence ID" value="DME_0000670901-mRNA-1"/>
    <property type="gene ID" value="DME_0000670901"/>
</dbReference>
<keyword evidence="3" id="KW-1185">Reference proteome</keyword>
<proteinExistence type="predicted"/>
<evidence type="ECO:0000313" key="1">
    <source>
        <dbReference type="EMBL" id="VDN59762.1"/>
    </source>
</evidence>
<organism evidence="2 4">
    <name type="scientific">Dracunculus medinensis</name>
    <name type="common">Guinea worm</name>
    <dbReference type="NCBI Taxonomy" id="318479"/>
    <lineage>
        <taxon>Eukaryota</taxon>
        <taxon>Metazoa</taxon>
        <taxon>Ecdysozoa</taxon>
        <taxon>Nematoda</taxon>
        <taxon>Chromadorea</taxon>
        <taxon>Rhabditida</taxon>
        <taxon>Spirurina</taxon>
        <taxon>Dracunculoidea</taxon>
        <taxon>Dracunculidae</taxon>
        <taxon>Dracunculus</taxon>
    </lineage>
</organism>
<accession>A0A0N4UGS4</accession>
<name>A0A0N4UGS4_DRAME</name>
<gene>
    <name evidence="1" type="ORF">DME_LOCUS9735</name>
</gene>
<evidence type="ECO:0000313" key="3">
    <source>
        <dbReference type="Proteomes" id="UP000274756"/>
    </source>
</evidence>
<reference evidence="1 3" key="2">
    <citation type="submission" date="2018-11" db="EMBL/GenBank/DDBJ databases">
        <authorList>
            <consortium name="Pathogen Informatics"/>
        </authorList>
    </citation>
    <scope>NUCLEOTIDE SEQUENCE [LARGE SCALE GENOMIC DNA]</scope>
</reference>
<dbReference type="Proteomes" id="UP000274756">
    <property type="component" value="Unassembled WGS sequence"/>
</dbReference>
<protein>
    <submittedName>
        <fullName evidence="4">EB domain-containing protein</fullName>
    </submittedName>
</protein>